<organism evidence="1 2">
    <name type="scientific">Daphnia pulex</name>
    <name type="common">Water flea</name>
    <dbReference type="NCBI Taxonomy" id="6669"/>
    <lineage>
        <taxon>Eukaryota</taxon>
        <taxon>Metazoa</taxon>
        <taxon>Ecdysozoa</taxon>
        <taxon>Arthropoda</taxon>
        <taxon>Crustacea</taxon>
        <taxon>Branchiopoda</taxon>
        <taxon>Diplostraca</taxon>
        <taxon>Cladocera</taxon>
        <taxon>Anomopoda</taxon>
        <taxon>Daphniidae</taxon>
        <taxon>Daphnia</taxon>
    </lineage>
</organism>
<dbReference type="InParanoid" id="E9G3V7"/>
<accession>E9G3V7</accession>
<evidence type="ECO:0000313" key="1">
    <source>
        <dbReference type="EMBL" id="EFX85919.1"/>
    </source>
</evidence>
<dbReference type="HOGENOM" id="CLU_1733354_0_0_1"/>
<sequence>MESLYQVSLVDDDIDGQIINGWHLRQLALVMKILNGANMEGDGQADGLFAKMAVIIRVIEAKVAPPQIITMRHCEQRSRMFSYFWVRSLSRRLLISIHVFIRRQEEEKEKKYKNEKKKRELTVKCEAHTYDLVIPPPFSAAVDDETAKKAE</sequence>
<dbReference type="EMBL" id="GL732531">
    <property type="protein sequence ID" value="EFX85919.1"/>
    <property type="molecule type" value="Genomic_DNA"/>
</dbReference>
<proteinExistence type="predicted"/>
<dbReference type="KEGG" id="dpx:DAPPUDRAFT_98492"/>
<reference evidence="1 2" key="1">
    <citation type="journal article" date="2011" name="Science">
        <title>The ecoresponsive genome of Daphnia pulex.</title>
        <authorList>
            <person name="Colbourne J.K."/>
            <person name="Pfrender M.E."/>
            <person name="Gilbert D."/>
            <person name="Thomas W.K."/>
            <person name="Tucker A."/>
            <person name="Oakley T.H."/>
            <person name="Tokishita S."/>
            <person name="Aerts A."/>
            <person name="Arnold G.J."/>
            <person name="Basu M.K."/>
            <person name="Bauer D.J."/>
            <person name="Caceres C.E."/>
            <person name="Carmel L."/>
            <person name="Casola C."/>
            <person name="Choi J.H."/>
            <person name="Detter J.C."/>
            <person name="Dong Q."/>
            <person name="Dusheyko S."/>
            <person name="Eads B.D."/>
            <person name="Frohlich T."/>
            <person name="Geiler-Samerotte K.A."/>
            <person name="Gerlach D."/>
            <person name="Hatcher P."/>
            <person name="Jogdeo S."/>
            <person name="Krijgsveld J."/>
            <person name="Kriventseva E.V."/>
            <person name="Kultz D."/>
            <person name="Laforsch C."/>
            <person name="Lindquist E."/>
            <person name="Lopez J."/>
            <person name="Manak J.R."/>
            <person name="Muller J."/>
            <person name="Pangilinan J."/>
            <person name="Patwardhan R.P."/>
            <person name="Pitluck S."/>
            <person name="Pritham E.J."/>
            <person name="Rechtsteiner A."/>
            <person name="Rho M."/>
            <person name="Rogozin I.B."/>
            <person name="Sakarya O."/>
            <person name="Salamov A."/>
            <person name="Schaack S."/>
            <person name="Shapiro H."/>
            <person name="Shiga Y."/>
            <person name="Skalitzky C."/>
            <person name="Smith Z."/>
            <person name="Souvorov A."/>
            <person name="Sung W."/>
            <person name="Tang Z."/>
            <person name="Tsuchiya D."/>
            <person name="Tu H."/>
            <person name="Vos H."/>
            <person name="Wang M."/>
            <person name="Wolf Y.I."/>
            <person name="Yamagata H."/>
            <person name="Yamada T."/>
            <person name="Ye Y."/>
            <person name="Shaw J.R."/>
            <person name="Andrews J."/>
            <person name="Crease T.J."/>
            <person name="Tang H."/>
            <person name="Lucas S.M."/>
            <person name="Robertson H.M."/>
            <person name="Bork P."/>
            <person name="Koonin E.V."/>
            <person name="Zdobnov E.M."/>
            <person name="Grigoriev I.V."/>
            <person name="Lynch M."/>
            <person name="Boore J.L."/>
        </authorList>
    </citation>
    <scope>NUCLEOTIDE SEQUENCE [LARGE SCALE GENOMIC DNA]</scope>
</reference>
<dbReference type="AlphaFoldDB" id="E9G3V7"/>
<name>E9G3V7_DAPPU</name>
<gene>
    <name evidence="1" type="ORF">DAPPUDRAFT_98492</name>
</gene>
<dbReference type="Proteomes" id="UP000000305">
    <property type="component" value="Unassembled WGS sequence"/>
</dbReference>
<keyword evidence="2" id="KW-1185">Reference proteome</keyword>
<protein>
    <submittedName>
        <fullName evidence="1">Uncharacterized protein</fullName>
    </submittedName>
</protein>
<evidence type="ECO:0000313" key="2">
    <source>
        <dbReference type="Proteomes" id="UP000000305"/>
    </source>
</evidence>